<keyword evidence="3" id="KW-1185">Reference proteome</keyword>
<dbReference type="HOGENOM" id="CLU_018153_3_1_1"/>
<accession>A0A0B1PAB0</accession>
<evidence type="ECO:0000256" key="1">
    <source>
        <dbReference type="SAM" id="MobiDB-lite"/>
    </source>
</evidence>
<protein>
    <submittedName>
        <fullName evidence="2">Putative eka-like protein</fullName>
    </submittedName>
</protein>
<dbReference type="Proteomes" id="UP000030854">
    <property type="component" value="Unassembled WGS sequence"/>
</dbReference>
<comment type="caution">
    <text evidence="2">The sequence shown here is derived from an EMBL/GenBank/DDBJ whole genome shotgun (WGS) entry which is preliminary data.</text>
</comment>
<reference evidence="2 3" key="1">
    <citation type="journal article" date="2014" name="BMC Genomics">
        <title>Adaptive genomic structural variation in the grape powdery mildew pathogen, Erysiphe necator.</title>
        <authorList>
            <person name="Jones L."/>
            <person name="Riaz S."/>
            <person name="Morales-Cruz A."/>
            <person name="Amrine K.C."/>
            <person name="McGuire B."/>
            <person name="Gubler W.D."/>
            <person name="Walker M.A."/>
            <person name="Cantu D."/>
        </authorList>
    </citation>
    <scope>NUCLEOTIDE SEQUENCE [LARGE SCALE GENOMIC DNA]</scope>
    <source>
        <strain evidence="3">c</strain>
    </source>
</reference>
<sequence length="180" mass="19600">MTIANFAVVDNSPTPPKIPSHSKPTKGSGAGSGKGKIVEKNVAVATPELPKPPQTSQNTWVTVARNSQKKARVTQSNNIYTTPMIKIRPRVSTVEGASAAPTDNRLFLRLPQEHEWRKLSPAGIREAIVKKLSISPVLVGKIKPVNSGFALSPCSTEAREKNFKRRKWALFDRSKIGSGH</sequence>
<name>A0A0B1PAB0_UNCNE</name>
<proteinExistence type="predicted"/>
<feature type="region of interest" description="Disordered" evidence="1">
    <location>
        <begin position="1"/>
        <end position="36"/>
    </location>
</feature>
<evidence type="ECO:0000313" key="2">
    <source>
        <dbReference type="EMBL" id="KHJ35183.1"/>
    </source>
</evidence>
<organism evidence="2 3">
    <name type="scientific">Uncinula necator</name>
    <name type="common">Grape powdery mildew</name>
    <dbReference type="NCBI Taxonomy" id="52586"/>
    <lineage>
        <taxon>Eukaryota</taxon>
        <taxon>Fungi</taxon>
        <taxon>Dikarya</taxon>
        <taxon>Ascomycota</taxon>
        <taxon>Pezizomycotina</taxon>
        <taxon>Leotiomycetes</taxon>
        <taxon>Erysiphales</taxon>
        <taxon>Erysiphaceae</taxon>
        <taxon>Erysiphe</taxon>
    </lineage>
</organism>
<dbReference type="EMBL" id="JNVN01000489">
    <property type="protein sequence ID" value="KHJ35183.1"/>
    <property type="molecule type" value="Genomic_DNA"/>
</dbReference>
<dbReference type="AlphaFoldDB" id="A0A0B1PAB0"/>
<gene>
    <name evidence="2" type="ORF">EV44_g6292</name>
</gene>
<evidence type="ECO:0000313" key="3">
    <source>
        <dbReference type="Proteomes" id="UP000030854"/>
    </source>
</evidence>